<evidence type="ECO:0000256" key="2">
    <source>
        <dbReference type="ARBA" id="ARBA00010961"/>
    </source>
</evidence>
<sequence length="76" mass="8961">MDLLKPLKLFIHILKFKDVIIHQISNSSKYVSYKDLKEFNADLKLVYKAATEEATLAELERFEQKWGDKYLIAIRS</sequence>
<reference evidence="6" key="1">
    <citation type="submission" date="2013-10" db="EMBL/GenBank/DDBJ databases">
        <title>Draft genome sequence of Clostridium botulinum type B strain Osaka05.</title>
        <authorList>
            <person name="Sakaguchi Y."/>
            <person name="Hosomi K."/>
            <person name="Uchiyama J."/>
            <person name="Ogura Y."/>
            <person name="Sakaguchi M."/>
            <person name="Kohda T."/>
            <person name="Mukamoto M."/>
            <person name="Misawa N."/>
            <person name="Matsuzaki S."/>
            <person name="Hayashi T."/>
            <person name="Kozaki S."/>
        </authorList>
    </citation>
    <scope>NUCLEOTIDE SEQUENCE</scope>
    <source>
        <strain evidence="6">Osaka05</strain>
    </source>
</reference>
<comment type="function">
    <text evidence="1">Required for the transposition of the insertion element.</text>
</comment>
<protein>
    <submittedName>
        <fullName evidence="6">Transposase, mutator type</fullName>
    </submittedName>
</protein>
<comment type="similarity">
    <text evidence="2">Belongs to the transposase mutator family.</text>
</comment>
<keyword evidence="5" id="KW-0233">DNA recombination</keyword>
<keyword evidence="4" id="KW-0238">DNA-binding</keyword>
<evidence type="ECO:0000313" key="6">
    <source>
        <dbReference type="EMBL" id="GAE01202.1"/>
    </source>
</evidence>
<evidence type="ECO:0000256" key="4">
    <source>
        <dbReference type="ARBA" id="ARBA00023125"/>
    </source>
</evidence>
<proteinExistence type="inferred from homology"/>
<organism evidence="6">
    <name type="scientific">Clostridium botulinum B str. Osaka05</name>
    <dbReference type="NCBI Taxonomy" id="1407017"/>
    <lineage>
        <taxon>Bacteria</taxon>
        <taxon>Bacillati</taxon>
        <taxon>Bacillota</taxon>
        <taxon>Clostridia</taxon>
        <taxon>Eubacteriales</taxon>
        <taxon>Clostridiaceae</taxon>
        <taxon>Clostridium</taxon>
    </lineage>
</organism>
<dbReference type="InterPro" id="IPR001207">
    <property type="entry name" value="Transposase_mutator"/>
</dbReference>
<dbReference type="EMBL" id="DF384213">
    <property type="protein sequence ID" value="GAE01202.1"/>
    <property type="molecule type" value="Genomic_DNA"/>
</dbReference>
<gene>
    <name evidence="6" type="ORF">CBO05C_0892</name>
</gene>
<name>A0A0S6U329_CLOBO</name>
<dbReference type="AlphaFoldDB" id="A0A0S6U329"/>
<evidence type="ECO:0000256" key="3">
    <source>
        <dbReference type="ARBA" id="ARBA00022578"/>
    </source>
</evidence>
<dbReference type="Proteomes" id="UP000054164">
    <property type="component" value="Unassembled WGS sequence"/>
</dbReference>
<evidence type="ECO:0000256" key="1">
    <source>
        <dbReference type="ARBA" id="ARBA00002190"/>
    </source>
</evidence>
<dbReference type="HOGENOM" id="CLU_2648048_0_0_9"/>
<accession>A0A0S6U329</accession>
<evidence type="ECO:0000256" key="5">
    <source>
        <dbReference type="ARBA" id="ARBA00023172"/>
    </source>
</evidence>
<dbReference type="GO" id="GO:0004803">
    <property type="term" value="F:transposase activity"/>
    <property type="evidence" value="ECO:0007669"/>
    <property type="project" value="InterPro"/>
</dbReference>
<dbReference type="GO" id="GO:0003677">
    <property type="term" value="F:DNA binding"/>
    <property type="evidence" value="ECO:0007669"/>
    <property type="project" value="UniProtKB-KW"/>
</dbReference>
<dbReference type="Pfam" id="PF00872">
    <property type="entry name" value="Transposase_mut"/>
    <property type="match status" value="1"/>
</dbReference>
<dbReference type="GO" id="GO:0006313">
    <property type="term" value="P:DNA transposition"/>
    <property type="evidence" value="ECO:0007669"/>
    <property type="project" value="InterPro"/>
</dbReference>
<keyword evidence="3" id="KW-0815">Transposition</keyword>